<sequence>MDRGIHLQENQIYVYPALFLVGNQAGIEVIFPDLPGCVAYGENEGMAYVEAKEALAHHLRGLEGEPPEPTPVDDLDPDPYLREEEKGVFVLISVSVSPSSGSPSRIHLHHPRG</sequence>
<dbReference type="RefSeq" id="WP_076526582.1">
    <property type="nucleotide sequence ID" value="NZ_CP048103.1"/>
</dbReference>
<gene>
    <name evidence="3" type="ORF">SAMN05421790_1232</name>
</gene>
<dbReference type="SUPFAM" id="SSF143100">
    <property type="entry name" value="TTHA1013/TTHA0281-like"/>
    <property type="match status" value="1"/>
</dbReference>
<dbReference type="Proteomes" id="UP000186795">
    <property type="component" value="Unassembled WGS sequence"/>
</dbReference>
<protein>
    <submittedName>
        <fullName evidence="3">Predicted nuclease of the RNAse H fold, HicB family</fullName>
    </submittedName>
</protein>
<evidence type="ECO:0000256" key="1">
    <source>
        <dbReference type="SAM" id="MobiDB-lite"/>
    </source>
</evidence>
<dbReference type="AlphaFoldDB" id="A0A1N7QB56"/>
<dbReference type="OrthoDB" id="5419659at2"/>
<feature type="domain" description="HicB-like antitoxin of toxin-antitoxin system" evidence="2">
    <location>
        <begin position="15"/>
        <end position="111"/>
    </location>
</feature>
<evidence type="ECO:0000313" key="4">
    <source>
        <dbReference type="Proteomes" id="UP000186795"/>
    </source>
</evidence>
<name>A0A1N7QB56_9BACL</name>
<dbReference type="EMBL" id="FTOD01000023">
    <property type="protein sequence ID" value="SIT19777.1"/>
    <property type="molecule type" value="Genomic_DNA"/>
</dbReference>
<feature type="region of interest" description="Disordered" evidence="1">
    <location>
        <begin position="59"/>
        <end position="79"/>
    </location>
</feature>
<proteinExistence type="predicted"/>
<dbReference type="InterPro" id="IPR035069">
    <property type="entry name" value="TTHA1013/TTHA0281-like"/>
</dbReference>
<evidence type="ECO:0000259" key="2">
    <source>
        <dbReference type="Pfam" id="PF15919"/>
    </source>
</evidence>
<accession>A0A1N7QB56</accession>
<dbReference type="Pfam" id="PF15919">
    <property type="entry name" value="HicB_lk_antitox"/>
    <property type="match status" value="1"/>
</dbReference>
<organism evidence="3 4">
    <name type="scientific">Kroppenstedtia eburnea</name>
    <dbReference type="NCBI Taxonomy" id="714067"/>
    <lineage>
        <taxon>Bacteria</taxon>
        <taxon>Bacillati</taxon>
        <taxon>Bacillota</taxon>
        <taxon>Bacilli</taxon>
        <taxon>Bacillales</taxon>
        <taxon>Thermoactinomycetaceae</taxon>
        <taxon>Kroppenstedtia</taxon>
    </lineage>
</organism>
<dbReference type="InterPro" id="IPR031807">
    <property type="entry name" value="HicB-like"/>
</dbReference>
<evidence type="ECO:0000313" key="3">
    <source>
        <dbReference type="EMBL" id="SIT19777.1"/>
    </source>
</evidence>
<reference evidence="4" key="1">
    <citation type="submission" date="2017-01" db="EMBL/GenBank/DDBJ databases">
        <authorList>
            <person name="Varghese N."/>
            <person name="Submissions S."/>
        </authorList>
    </citation>
    <scope>NUCLEOTIDE SEQUENCE [LARGE SCALE GENOMIC DNA]</scope>
    <source>
        <strain evidence="4">DSM 45196</strain>
    </source>
</reference>
<dbReference type="Gene3D" id="3.30.160.250">
    <property type="match status" value="1"/>
</dbReference>
<keyword evidence="4" id="KW-1185">Reference proteome</keyword>